<evidence type="ECO:0000313" key="3">
    <source>
        <dbReference type="EMBL" id="GEM37932.1"/>
    </source>
</evidence>
<dbReference type="OrthoDB" id="4554786at2"/>
<comment type="caution">
    <text evidence="3">The sequence shown here is derived from an EMBL/GenBank/DDBJ whole genome shotgun (WGS) entry which is preliminary data.</text>
</comment>
<dbReference type="EMBL" id="BJXA01000012">
    <property type="protein sequence ID" value="GEM37932.1"/>
    <property type="molecule type" value="Genomic_DNA"/>
</dbReference>
<keyword evidence="1" id="KW-0732">Signal</keyword>
<accession>A0A511MB90</accession>
<dbReference type="RefSeq" id="WP_147129996.1">
    <property type="nucleotide sequence ID" value="NZ_BJXA01000012.1"/>
</dbReference>
<dbReference type="InterPro" id="IPR025240">
    <property type="entry name" value="DUF4189"/>
</dbReference>
<dbReference type="Proteomes" id="UP000321424">
    <property type="component" value="Unassembled WGS sequence"/>
</dbReference>
<protein>
    <recommendedName>
        <fullName evidence="2">DUF4189 domain-containing protein</fullName>
    </recommendedName>
</protein>
<dbReference type="AlphaFoldDB" id="A0A511MB90"/>
<gene>
    <name evidence="3" type="ORF">NN4_24510</name>
</gene>
<name>A0A511MB90_9NOCA</name>
<sequence>MRFMSKAAVAIATMGLAAGSVIGAGTANAASLHGAIAFSGDDWSYGTSIDAPSREEAIAEALDACGIADCIVLVDWADGCGALVYTDGAVATGAGFNRSAALFAAHASLARHYPPAFLANVGSADRSGTEISEVICTANAG</sequence>
<evidence type="ECO:0000313" key="4">
    <source>
        <dbReference type="Proteomes" id="UP000321424"/>
    </source>
</evidence>
<dbReference type="Pfam" id="PF13827">
    <property type="entry name" value="DUF4189"/>
    <property type="match status" value="1"/>
</dbReference>
<feature type="chain" id="PRO_5021891913" description="DUF4189 domain-containing protein" evidence="1">
    <location>
        <begin position="30"/>
        <end position="141"/>
    </location>
</feature>
<evidence type="ECO:0000256" key="1">
    <source>
        <dbReference type="SAM" id="SignalP"/>
    </source>
</evidence>
<feature type="domain" description="DUF4189" evidence="2">
    <location>
        <begin position="33"/>
        <end position="102"/>
    </location>
</feature>
<proteinExistence type="predicted"/>
<keyword evidence="4" id="KW-1185">Reference proteome</keyword>
<reference evidence="3 4" key="1">
    <citation type="submission" date="2019-07" db="EMBL/GenBank/DDBJ databases">
        <title>Whole genome shotgun sequence of Nocardia ninae NBRC 108245.</title>
        <authorList>
            <person name="Hosoyama A."/>
            <person name="Uohara A."/>
            <person name="Ohji S."/>
            <person name="Ichikawa N."/>
        </authorList>
    </citation>
    <scope>NUCLEOTIDE SEQUENCE [LARGE SCALE GENOMIC DNA]</scope>
    <source>
        <strain evidence="3 4">NBRC 108245</strain>
    </source>
</reference>
<evidence type="ECO:0000259" key="2">
    <source>
        <dbReference type="Pfam" id="PF13827"/>
    </source>
</evidence>
<feature type="signal peptide" evidence="1">
    <location>
        <begin position="1"/>
        <end position="29"/>
    </location>
</feature>
<organism evidence="3 4">
    <name type="scientific">Nocardia ninae NBRC 108245</name>
    <dbReference type="NCBI Taxonomy" id="1210091"/>
    <lineage>
        <taxon>Bacteria</taxon>
        <taxon>Bacillati</taxon>
        <taxon>Actinomycetota</taxon>
        <taxon>Actinomycetes</taxon>
        <taxon>Mycobacteriales</taxon>
        <taxon>Nocardiaceae</taxon>
        <taxon>Nocardia</taxon>
    </lineage>
</organism>